<dbReference type="InterPro" id="IPR029066">
    <property type="entry name" value="PLP-binding_barrel"/>
</dbReference>
<organism evidence="5 6">
    <name type="scientific">Forsythia ovata</name>
    <dbReference type="NCBI Taxonomy" id="205694"/>
    <lineage>
        <taxon>Eukaryota</taxon>
        <taxon>Viridiplantae</taxon>
        <taxon>Streptophyta</taxon>
        <taxon>Embryophyta</taxon>
        <taxon>Tracheophyta</taxon>
        <taxon>Spermatophyta</taxon>
        <taxon>Magnoliopsida</taxon>
        <taxon>eudicotyledons</taxon>
        <taxon>Gunneridae</taxon>
        <taxon>Pentapetalae</taxon>
        <taxon>asterids</taxon>
        <taxon>lamiids</taxon>
        <taxon>Lamiales</taxon>
        <taxon>Oleaceae</taxon>
        <taxon>Forsythieae</taxon>
        <taxon>Forsythia</taxon>
    </lineage>
</organism>
<dbReference type="AlphaFoldDB" id="A0ABD1V0F0"/>
<accession>A0ABD1V0F0</accession>
<dbReference type="Gene3D" id="3.20.20.10">
    <property type="entry name" value="Alanine racemase"/>
    <property type="match status" value="1"/>
</dbReference>
<protein>
    <recommendedName>
        <fullName evidence="3">Arginine decarboxylase</fullName>
        <ecNumber evidence="3">4.1.1.19</ecNumber>
    </recommendedName>
</protein>
<dbReference type="InterPro" id="IPR002985">
    <property type="entry name" value="Arg_decrbxlase"/>
</dbReference>
<keyword evidence="2 3" id="KW-0663">Pyridoxal phosphate</keyword>
<dbReference type="GO" id="GO:0008792">
    <property type="term" value="F:arginine decarboxylase activity"/>
    <property type="evidence" value="ECO:0007669"/>
    <property type="project" value="UniProtKB-EC"/>
</dbReference>
<keyword evidence="3" id="KW-0745">Spermidine biosynthesis</keyword>
<feature type="domain" description="Orn/DAP/Arg decarboxylase 2 N-terminal" evidence="4">
    <location>
        <begin position="5"/>
        <end position="136"/>
    </location>
</feature>
<comment type="catalytic activity">
    <reaction evidence="3">
        <text>L-arginine + H(+) = agmatine + CO2</text>
        <dbReference type="Rhea" id="RHEA:17641"/>
        <dbReference type="ChEBI" id="CHEBI:15378"/>
        <dbReference type="ChEBI" id="CHEBI:16526"/>
        <dbReference type="ChEBI" id="CHEBI:32682"/>
        <dbReference type="ChEBI" id="CHEBI:58145"/>
        <dbReference type="EC" id="4.1.1.19"/>
    </reaction>
</comment>
<comment type="cofactor">
    <cofactor evidence="1 3">
        <name>pyridoxal 5'-phosphate</name>
        <dbReference type="ChEBI" id="CHEBI:597326"/>
    </cofactor>
</comment>
<keyword evidence="6" id="KW-1185">Reference proteome</keyword>
<dbReference type="InterPro" id="IPR022644">
    <property type="entry name" value="De-COase2_N"/>
</dbReference>
<name>A0ABD1V0F0_9LAMI</name>
<dbReference type="Pfam" id="PF02784">
    <property type="entry name" value="Orn_Arg_deC_N"/>
    <property type="match status" value="1"/>
</dbReference>
<dbReference type="EMBL" id="JBFOLJ010000006">
    <property type="protein sequence ID" value="KAL2530150.1"/>
    <property type="molecule type" value="Genomic_DNA"/>
</dbReference>
<evidence type="ECO:0000256" key="3">
    <source>
        <dbReference type="RuleBase" id="RU003740"/>
    </source>
</evidence>
<dbReference type="PANTHER" id="PTHR43295:SF1">
    <property type="entry name" value="ARGININE DECARBOXYLASE 1, CHLOROPLASTIC-RELATED"/>
    <property type="match status" value="1"/>
</dbReference>
<keyword evidence="3" id="KW-0210">Decarboxylase</keyword>
<evidence type="ECO:0000313" key="6">
    <source>
        <dbReference type="Proteomes" id="UP001604277"/>
    </source>
</evidence>
<dbReference type="SUPFAM" id="SSF51419">
    <property type="entry name" value="PLP-binding barrel"/>
    <property type="match status" value="1"/>
</dbReference>
<dbReference type="PANTHER" id="PTHR43295">
    <property type="entry name" value="ARGININE DECARBOXYLASE"/>
    <property type="match status" value="1"/>
</dbReference>
<evidence type="ECO:0000256" key="1">
    <source>
        <dbReference type="ARBA" id="ARBA00001933"/>
    </source>
</evidence>
<gene>
    <name evidence="5" type="ORF">Fot_22751</name>
</gene>
<proteinExistence type="inferred from homology"/>
<comment type="cofactor">
    <cofactor evidence="3">
        <name>Mg(2+)</name>
        <dbReference type="ChEBI" id="CHEBI:18420"/>
    </cofactor>
</comment>
<keyword evidence="3" id="KW-0460">Magnesium</keyword>
<evidence type="ECO:0000256" key="2">
    <source>
        <dbReference type="ARBA" id="ARBA00022898"/>
    </source>
</evidence>
<reference evidence="6" key="1">
    <citation type="submission" date="2024-07" db="EMBL/GenBank/DDBJ databases">
        <title>Two chromosome-level genome assemblies of Korean endemic species Abeliophyllum distichum and Forsythia ovata (Oleaceae).</title>
        <authorList>
            <person name="Jang H."/>
        </authorList>
    </citation>
    <scope>NUCLEOTIDE SEQUENCE [LARGE SCALE GENOMIC DNA]</scope>
</reference>
<evidence type="ECO:0000313" key="5">
    <source>
        <dbReference type="EMBL" id="KAL2530150.1"/>
    </source>
</evidence>
<dbReference type="Proteomes" id="UP001604277">
    <property type="component" value="Unassembled WGS sequence"/>
</dbReference>
<dbReference type="GO" id="GO:0008295">
    <property type="term" value="P:spermidine biosynthetic process"/>
    <property type="evidence" value="ECO:0007669"/>
    <property type="project" value="UniProtKB-KW"/>
</dbReference>
<dbReference type="EC" id="4.1.1.19" evidence="3"/>
<comment type="caution">
    <text evidence="5">The sequence shown here is derived from an EMBL/GenBank/DDBJ whole genome shotgun (WGS) entry which is preliminary data.</text>
</comment>
<comment type="similarity">
    <text evidence="3">Belongs to the Orn/Lys/Arg decarboxylase class-II family. SpeA subfamily.</text>
</comment>
<evidence type="ECO:0000259" key="4">
    <source>
        <dbReference type="Pfam" id="PF02784"/>
    </source>
</evidence>
<dbReference type="PRINTS" id="PR01180">
    <property type="entry name" value="ARGDCRBXLASE"/>
</dbReference>
<sequence length="152" mass="16881">MAEDIVEFWSSFRFGLEANSKSELLLAMSCLCKGSPEAFLVCNGFKDAECLSCIGCQKLHLNIVIVLEQEEELDIVIVISRKLGVCPVIGVQAKHTTKHSEHFGSTLGEEGEKGKFGLTTTQILRIVKRLEQYEMIDCLQLLHFEAVSTSSN</sequence>
<keyword evidence="3" id="KW-0456">Lyase</keyword>
<comment type="pathway">
    <text evidence="3">Amine and polyamine biosynthesis; agmatine biosynthesis; agmatine from L-arginine: step 1/1.</text>
</comment>